<evidence type="ECO:0000313" key="2">
    <source>
        <dbReference type="Proteomes" id="UP000593574"/>
    </source>
</evidence>
<dbReference type="Proteomes" id="UP000593574">
    <property type="component" value="Unassembled WGS sequence"/>
</dbReference>
<keyword evidence="2" id="KW-1185">Reference proteome</keyword>
<reference evidence="1 2" key="1">
    <citation type="journal article" date="2019" name="Genome Biol. Evol.">
        <title>Insights into the evolution of the New World diploid cottons (Gossypium, subgenus Houzingenia) based on genome sequencing.</title>
        <authorList>
            <person name="Grover C.E."/>
            <person name="Arick M.A. 2nd"/>
            <person name="Thrash A."/>
            <person name="Conover J.L."/>
            <person name="Sanders W.S."/>
            <person name="Peterson D.G."/>
            <person name="Frelichowski J.E."/>
            <person name="Scheffler J.A."/>
            <person name="Scheffler B.E."/>
            <person name="Wendel J.F."/>
        </authorList>
    </citation>
    <scope>NUCLEOTIDE SEQUENCE [LARGE SCALE GENOMIC DNA]</scope>
    <source>
        <strain evidence="1">4</strain>
        <tissue evidence="1">Leaf</tissue>
    </source>
</reference>
<organism evidence="1 2">
    <name type="scientific">Gossypium laxum</name>
    <dbReference type="NCBI Taxonomy" id="34288"/>
    <lineage>
        <taxon>Eukaryota</taxon>
        <taxon>Viridiplantae</taxon>
        <taxon>Streptophyta</taxon>
        <taxon>Embryophyta</taxon>
        <taxon>Tracheophyta</taxon>
        <taxon>Spermatophyta</taxon>
        <taxon>Magnoliopsida</taxon>
        <taxon>eudicotyledons</taxon>
        <taxon>Gunneridae</taxon>
        <taxon>Pentapetalae</taxon>
        <taxon>rosids</taxon>
        <taxon>malvids</taxon>
        <taxon>Malvales</taxon>
        <taxon>Malvaceae</taxon>
        <taxon>Malvoideae</taxon>
        <taxon>Gossypium</taxon>
    </lineage>
</organism>
<sequence>MVGVERMRLYAASLGFFYVQGNESGYGSELGKRGREKKENGKNKKKLNMMSHRFILLIDI</sequence>
<dbReference type="EMBL" id="JABEZV010000007">
    <property type="protein sequence ID" value="MBA0715640.1"/>
    <property type="molecule type" value="Genomic_DNA"/>
</dbReference>
<proteinExistence type="predicted"/>
<dbReference type="AlphaFoldDB" id="A0A7J8ZVD1"/>
<comment type="caution">
    <text evidence="1">The sequence shown here is derived from an EMBL/GenBank/DDBJ whole genome shotgun (WGS) entry which is preliminary data.</text>
</comment>
<accession>A0A7J8ZVD1</accession>
<evidence type="ECO:0000313" key="1">
    <source>
        <dbReference type="EMBL" id="MBA0715640.1"/>
    </source>
</evidence>
<gene>
    <name evidence="1" type="ORF">Golax_014527</name>
</gene>
<name>A0A7J8ZVD1_9ROSI</name>
<protein>
    <submittedName>
        <fullName evidence="1">Uncharacterized protein</fullName>
    </submittedName>
</protein>